<sequence>MFLRCKQKKNHITSRVLCTLNGGKISAVICIKTVSPVFTKPRKITLNTKNGKYDIQTQKLHFVASTIHKLGYMSCLVK</sequence>
<name>S4NQ63_9NEOP</name>
<dbReference type="AlphaFoldDB" id="S4NQ63"/>
<organism evidence="1">
    <name type="scientific">Pararge aegeria</name>
    <name type="common">speckled wood butterfly</name>
    <dbReference type="NCBI Taxonomy" id="116150"/>
    <lineage>
        <taxon>Eukaryota</taxon>
        <taxon>Metazoa</taxon>
        <taxon>Ecdysozoa</taxon>
        <taxon>Arthropoda</taxon>
        <taxon>Hexapoda</taxon>
        <taxon>Insecta</taxon>
        <taxon>Pterygota</taxon>
        <taxon>Neoptera</taxon>
        <taxon>Endopterygota</taxon>
        <taxon>Lepidoptera</taxon>
        <taxon>Glossata</taxon>
        <taxon>Ditrysia</taxon>
        <taxon>Papilionoidea</taxon>
        <taxon>Nymphalidae</taxon>
        <taxon>Satyrinae</taxon>
        <taxon>Satyrini</taxon>
        <taxon>Parargina</taxon>
        <taxon>Pararge</taxon>
    </lineage>
</organism>
<reference evidence="1" key="1">
    <citation type="journal article" date="2013" name="BMC Genomics">
        <title>Unscrambling butterfly oogenesis.</title>
        <authorList>
            <person name="Carter J.M."/>
            <person name="Baker S.C."/>
            <person name="Pink R."/>
            <person name="Carter D.R."/>
            <person name="Collins A."/>
            <person name="Tomlin J."/>
            <person name="Gibbs M."/>
            <person name="Breuker C.J."/>
        </authorList>
    </citation>
    <scope>NUCLEOTIDE SEQUENCE</scope>
    <source>
        <tissue evidence="1">Ovary</tissue>
    </source>
</reference>
<evidence type="ECO:0000313" key="1">
    <source>
        <dbReference type="EMBL" id="JAA77688.1"/>
    </source>
</evidence>
<proteinExistence type="predicted"/>
<accession>S4NQ63</accession>
<reference evidence="1" key="2">
    <citation type="submission" date="2013-05" db="EMBL/GenBank/DDBJ databases">
        <authorList>
            <person name="Carter J.-M."/>
            <person name="Baker S.C."/>
            <person name="Pink R."/>
            <person name="Carter D.R.F."/>
            <person name="Collins A."/>
            <person name="Tomlin J."/>
            <person name="Gibbs M."/>
            <person name="Breuker C.J."/>
        </authorList>
    </citation>
    <scope>NUCLEOTIDE SEQUENCE</scope>
    <source>
        <tissue evidence="1">Ovary</tissue>
    </source>
</reference>
<feature type="non-terminal residue" evidence="1">
    <location>
        <position position="78"/>
    </location>
</feature>
<dbReference type="EMBL" id="GAIX01014872">
    <property type="protein sequence ID" value="JAA77688.1"/>
    <property type="molecule type" value="Transcribed_RNA"/>
</dbReference>
<protein>
    <submittedName>
        <fullName evidence="1">Uncharacterized protein</fullName>
    </submittedName>
</protein>